<keyword evidence="12 17" id="KW-0520">NAD</keyword>
<evidence type="ECO:0000256" key="10">
    <source>
        <dbReference type="ARBA" id="ARBA00022982"/>
    </source>
</evidence>
<dbReference type="AlphaFoldDB" id="A0A0U1XJ65"/>
<evidence type="ECO:0000256" key="9">
    <source>
        <dbReference type="ARBA" id="ARBA00022967"/>
    </source>
</evidence>
<evidence type="ECO:0000256" key="7">
    <source>
        <dbReference type="ARBA" id="ARBA00022692"/>
    </source>
</evidence>
<evidence type="ECO:0000256" key="3">
    <source>
        <dbReference type="ARBA" id="ARBA00012944"/>
    </source>
</evidence>
<feature type="domain" description="NADH:quinone oxidoreductase/Mrp antiporter transmembrane" evidence="18">
    <location>
        <begin position="30"/>
        <end position="291"/>
    </location>
</feature>
<keyword evidence="5" id="KW-0813">Transport</keyword>
<reference evidence="19" key="1">
    <citation type="journal article" date="2014" name="Mitochondrial DNA">
        <title>Novel gene arrangement in the mitochondrial genome of the Cortes Geoduck clam (Panopea globosa).</title>
        <authorList>
            <person name="Bisbal-Pardo C.I."/>
            <person name="Rio-Portilla M.A."/>
            <person name="Rocha-Olivares A."/>
        </authorList>
    </citation>
    <scope>NUCLEOTIDE SEQUENCE</scope>
</reference>
<feature type="transmembrane region" description="Helical" evidence="17">
    <location>
        <begin position="147"/>
        <end position="170"/>
    </location>
</feature>
<evidence type="ECO:0000256" key="14">
    <source>
        <dbReference type="ARBA" id="ARBA00023128"/>
    </source>
</evidence>
<protein>
    <recommendedName>
        <fullName evidence="4 17">NADH-ubiquinone oxidoreductase chain 2</fullName>
        <ecNumber evidence="3 17">7.1.1.2</ecNumber>
    </recommendedName>
</protein>
<dbReference type="EMBL" id="KM580068">
    <property type="protein sequence ID" value="AIU56071.1"/>
    <property type="molecule type" value="Genomic_DNA"/>
</dbReference>
<dbReference type="GO" id="GO:0008137">
    <property type="term" value="F:NADH dehydrogenase (ubiquinone) activity"/>
    <property type="evidence" value="ECO:0007669"/>
    <property type="project" value="UniProtKB-EC"/>
</dbReference>
<feature type="transmembrane region" description="Helical" evidence="17">
    <location>
        <begin position="63"/>
        <end position="82"/>
    </location>
</feature>
<keyword evidence="13 17" id="KW-0830">Ubiquinone</keyword>
<proteinExistence type="inferred from homology"/>
<evidence type="ECO:0000256" key="11">
    <source>
        <dbReference type="ARBA" id="ARBA00022989"/>
    </source>
</evidence>
<dbReference type="InterPro" id="IPR050175">
    <property type="entry name" value="Complex_I_Subunit_2"/>
</dbReference>
<sequence length="348" mass="37780">MVSMVVVKPSSVVFMGMVLGGVLITIMSSGVLGVWVGLELNFFGFIPLLLGKSMSEGESCLKYFIIQVLGSGFFFLGVLLVISKAMVSVVLSVWSGVFLLCVGLFLKLGIFPFHFWFPSVVSSSSWFNLFLLSTLQKVGPLWILSGLALSVKFASVMSILVAMTSFVGAIGGLGQVYFRSLLAYSSLVHSGWMGVLCLVSGMNFLLYLLLYSAILGGFVLSLWLSQVSYGYMLNSKAVAKESMVFWVSVYFLSLGGLPPLLGSVLKLYSILILSSNFLLVLGVLIFSSVISLFYYLGMFFGFSVSGSDKVIWGFSGLMYAYCSGWKNSFILMNVLCGIVCLMCLGILL</sequence>
<gene>
    <name evidence="19" type="primary">nad2</name>
</gene>
<feature type="transmembrane region" description="Helical" evidence="17">
    <location>
        <begin position="329"/>
        <end position="347"/>
    </location>
</feature>
<evidence type="ECO:0000256" key="4">
    <source>
        <dbReference type="ARBA" id="ARBA00021008"/>
    </source>
</evidence>
<dbReference type="Pfam" id="PF00361">
    <property type="entry name" value="Proton_antipo_M"/>
    <property type="match status" value="1"/>
</dbReference>
<evidence type="ECO:0000313" key="19">
    <source>
        <dbReference type="EMBL" id="AIU56071.1"/>
    </source>
</evidence>
<keyword evidence="11 17" id="KW-1133">Transmembrane helix</keyword>
<keyword evidence="10 17" id="KW-0249">Electron transport</keyword>
<keyword evidence="14 17" id="KW-0496">Mitochondrion</keyword>
<organism evidence="19">
    <name type="scientific">Panopea globosa</name>
    <dbReference type="NCBI Taxonomy" id="1237092"/>
    <lineage>
        <taxon>Eukaryota</taxon>
        <taxon>Metazoa</taxon>
        <taxon>Spiralia</taxon>
        <taxon>Lophotrochozoa</taxon>
        <taxon>Mollusca</taxon>
        <taxon>Bivalvia</taxon>
        <taxon>Autobranchia</taxon>
        <taxon>Heteroconchia</taxon>
        <taxon>Euheterodonta</taxon>
        <taxon>Imparidentia</taxon>
        <taxon>Adapedonta</taxon>
        <taxon>Hiatelloidea</taxon>
        <taxon>Hiatellidae</taxon>
        <taxon>Panopea</taxon>
    </lineage>
</organism>
<dbReference type="GO" id="GO:0006120">
    <property type="term" value="P:mitochondrial electron transport, NADH to ubiquinone"/>
    <property type="evidence" value="ECO:0007669"/>
    <property type="project" value="InterPro"/>
</dbReference>
<evidence type="ECO:0000256" key="12">
    <source>
        <dbReference type="ARBA" id="ARBA00023027"/>
    </source>
</evidence>
<comment type="similarity">
    <text evidence="2 17">Belongs to the complex I subunit 2 family.</text>
</comment>
<dbReference type="EC" id="7.1.1.2" evidence="3 17"/>
<keyword evidence="15 17" id="KW-0472">Membrane</keyword>
<evidence type="ECO:0000256" key="6">
    <source>
        <dbReference type="ARBA" id="ARBA00022660"/>
    </source>
</evidence>
<dbReference type="GO" id="GO:0005743">
    <property type="term" value="C:mitochondrial inner membrane"/>
    <property type="evidence" value="ECO:0007669"/>
    <property type="project" value="UniProtKB-SubCell"/>
</dbReference>
<feature type="transmembrane region" description="Helical" evidence="17">
    <location>
        <begin position="204"/>
        <end position="224"/>
    </location>
</feature>
<feature type="transmembrane region" description="Helical" evidence="17">
    <location>
        <begin position="277"/>
        <end position="296"/>
    </location>
</feature>
<dbReference type="InterPro" id="IPR001750">
    <property type="entry name" value="ND/Mrp_TM"/>
</dbReference>
<keyword evidence="8 17" id="KW-0999">Mitochondrion inner membrane</keyword>
<comment type="subcellular location">
    <subcellularLocation>
        <location evidence="1 17">Mitochondrion inner membrane</location>
        <topology evidence="1 17">Multi-pass membrane protein</topology>
    </subcellularLocation>
</comment>
<comment type="catalytic activity">
    <reaction evidence="16 17">
        <text>a ubiquinone + NADH + 5 H(+)(in) = a ubiquinol + NAD(+) + 4 H(+)(out)</text>
        <dbReference type="Rhea" id="RHEA:29091"/>
        <dbReference type="Rhea" id="RHEA-COMP:9565"/>
        <dbReference type="Rhea" id="RHEA-COMP:9566"/>
        <dbReference type="ChEBI" id="CHEBI:15378"/>
        <dbReference type="ChEBI" id="CHEBI:16389"/>
        <dbReference type="ChEBI" id="CHEBI:17976"/>
        <dbReference type="ChEBI" id="CHEBI:57540"/>
        <dbReference type="ChEBI" id="CHEBI:57945"/>
        <dbReference type="EC" id="7.1.1.2"/>
    </reaction>
</comment>
<dbReference type="PANTHER" id="PTHR46552:SF1">
    <property type="entry name" value="NADH-UBIQUINONE OXIDOREDUCTASE CHAIN 2"/>
    <property type="match status" value="1"/>
</dbReference>
<accession>A0A0U1XJ65</accession>
<evidence type="ECO:0000256" key="8">
    <source>
        <dbReference type="ARBA" id="ARBA00022792"/>
    </source>
</evidence>
<comment type="function">
    <text evidence="17">Core subunit of the mitochondrial membrane respiratory chain NADH dehydrogenase (Complex I) which catalyzes electron transfer from NADH through the respiratory chain, using ubiquinone as an electron acceptor. Essential for the catalytic activity and assembly of complex I.</text>
</comment>
<dbReference type="InterPro" id="IPR003917">
    <property type="entry name" value="NADH_UbQ_OxRdtase_chain2"/>
</dbReference>
<evidence type="ECO:0000256" key="2">
    <source>
        <dbReference type="ARBA" id="ARBA00007012"/>
    </source>
</evidence>
<evidence type="ECO:0000256" key="13">
    <source>
        <dbReference type="ARBA" id="ARBA00023075"/>
    </source>
</evidence>
<evidence type="ECO:0000256" key="1">
    <source>
        <dbReference type="ARBA" id="ARBA00004448"/>
    </source>
</evidence>
<feature type="transmembrane region" description="Helical" evidence="17">
    <location>
        <begin position="12"/>
        <end position="38"/>
    </location>
</feature>
<name>A0A0U1XJ65_9BIVA</name>
<keyword evidence="6 17" id="KW-0679">Respiratory chain</keyword>
<evidence type="ECO:0000256" key="16">
    <source>
        <dbReference type="ARBA" id="ARBA00049551"/>
    </source>
</evidence>
<feature type="transmembrane region" description="Helical" evidence="17">
    <location>
        <begin position="244"/>
        <end position="265"/>
    </location>
</feature>
<keyword evidence="9 17" id="KW-1278">Translocase</keyword>
<evidence type="ECO:0000256" key="17">
    <source>
        <dbReference type="RuleBase" id="RU003403"/>
    </source>
</evidence>
<dbReference type="PANTHER" id="PTHR46552">
    <property type="entry name" value="NADH-UBIQUINONE OXIDOREDUCTASE CHAIN 2"/>
    <property type="match status" value="1"/>
</dbReference>
<evidence type="ECO:0000259" key="18">
    <source>
        <dbReference type="Pfam" id="PF00361"/>
    </source>
</evidence>
<feature type="transmembrane region" description="Helical" evidence="17">
    <location>
        <begin position="89"/>
        <end position="110"/>
    </location>
</feature>
<evidence type="ECO:0000256" key="15">
    <source>
        <dbReference type="ARBA" id="ARBA00023136"/>
    </source>
</evidence>
<geneLocation type="mitochondrion" evidence="19"/>
<feature type="transmembrane region" description="Helical" evidence="17">
    <location>
        <begin position="176"/>
        <end position="199"/>
    </location>
</feature>
<evidence type="ECO:0000256" key="5">
    <source>
        <dbReference type="ARBA" id="ARBA00022448"/>
    </source>
</evidence>
<dbReference type="PRINTS" id="PR01436">
    <property type="entry name" value="NADHDHGNASE2"/>
</dbReference>
<keyword evidence="7 17" id="KW-0812">Transmembrane</keyword>